<comment type="catalytic activity">
    <reaction evidence="12">
        <text>2 a Fe(II)-siderophore + NADP(+) + H(+) = 2 a Fe(III)-siderophore + NADPH</text>
        <dbReference type="Rhea" id="RHEA:28795"/>
        <dbReference type="Rhea" id="RHEA-COMP:11342"/>
        <dbReference type="Rhea" id="RHEA-COMP:11344"/>
        <dbReference type="ChEBI" id="CHEBI:15378"/>
        <dbReference type="ChEBI" id="CHEBI:29033"/>
        <dbReference type="ChEBI" id="CHEBI:29034"/>
        <dbReference type="ChEBI" id="CHEBI:57783"/>
        <dbReference type="ChEBI" id="CHEBI:58349"/>
        <dbReference type="EC" id="1.16.1.9"/>
    </reaction>
</comment>
<dbReference type="Pfam" id="PF08030">
    <property type="entry name" value="NAD_binding_6"/>
    <property type="match status" value="1"/>
</dbReference>
<proteinExistence type="inferred from homology"/>
<evidence type="ECO:0000256" key="9">
    <source>
        <dbReference type="ARBA" id="ARBA00023002"/>
    </source>
</evidence>
<name>A0AAW0BJ93_9AGAR</name>
<keyword evidence="4" id="KW-0813">Transport</keyword>
<comment type="caution">
    <text evidence="16">The sequence shown here is derived from an EMBL/GenBank/DDBJ whole genome shotgun (WGS) entry which is preliminary data.</text>
</comment>
<feature type="compositionally biased region" description="Polar residues" evidence="13">
    <location>
        <begin position="1"/>
        <end position="10"/>
    </location>
</feature>
<sequence length="620" mass="69114">MSTNTSATESHSAHDHGSSPEMAADPYEESPKYAKGVLYFLCGTLALFIIGRWIVAIRNQRRFSQSALKSGIYRKGIAISRYLSSKQQRIFGVHFPVLGSGLLILAFFVFLMAWAFSVHPYYWSSWDVQSPPLAIRTGLMTIGMYPFILILASKWNFVTLLTGHSYEKLQVFHQFLGHIFFLFGMFHSFPYVVQGMSEVKPGWEPMTKIEYSIFVTKKVYYWSGFAMLGFLVILCWLSLSPIRNRYYETFKIIHHLCSLTFLGLFFVHCNSKLDSNDWLWSTVVVYSLSVAFRFAWMLISNSGGTPKASFELMPAGMVKLRIKCNPNEKWGPGQHYFLNFKSVLPLQSHPFTIANLPSPEKNELVVLIRQAHGVTKALAQHLEGKDPNTTVLVFIDGPFGGIGQDLSIYEHALLIAGGTGVTFIMPVLQDLLAKTRQKDCVCRSIQVLWSVREEDSISWMIAELENAVKEAPSSALTVKIHVTGAAASKNDDDSEKEKVPQAGAALSYPWYGRADVRAVVSAAAADSRTLGVAACGPETLLYDVRNAVADVEKDIVFGKAKCTERSTPGNDSADYDFSSIYINPVLSIVGTRATGQSPIEKLWFKLDTVDPFADDMLRAA</sequence>
<dbReference type="GO" id="GO:0006826">
    <property type="term" value="P:iron ion transport"/>
    <property type="evidence" value="ECO:0007669"/>
    <property type="project" value="UniProtKB-ARBA"/>
</dbReference>
<dbReference type="InterPro" id="IPR013121">
    <property type="entry name" value="Fe_red_NAD-bd_6"/>
</dbReference>
<evidence type="ECO:0000256" key="4">
    <source>
        <dbReference type="ARBA" id="ARBA00022448"/>
    </source>
</evidence>
<feature type="transmembrane region" description="Helical" evidence="14">
    <location>
        <begin position="36"/>
        <end position="55"/>
    </location>
</feature>
<comment type="similarity">
    <text evidence="2">Belongs to the ferric reductase (FRE) family.</text>
</comment>
<dbReference type="InterPro" id="IPR017938">
    <property type="entry name" value="Riboflavin_synthase-like_b-brl"/>
</dbReference>
<feature type="transmembrane region" description="Helical" evidence="14">
    <location>
        <begin position="172"/>
        <end position="193"/>
    </location>
</feature>
<feature type="transmembrane region" description="Helical" evidence="14">
    <location>
        <begin position="279"/>
        <end position="299"/>
    </location>
</feature>
<keyword evidence="8 14" id="KW-1133">Transmembrane helix</keyword>
<protein>
    <recommendedName>
        <fullName evidence="3">ferric-chelate reductase (NADPH)</fullName>
        <ecNumber evidence="3">1.16.1.9</ecNumber>
    </recommendedName>
</protein>
<evidence type="ECO:0000313" key="17">
    <source>
        <dbReference type="Proteomes" id="UP001383192"/>
    </source>
</evidence>
<dbReference type="CDD" id="cd06186">
    <property type="entry name" value="NOX_Duox_like_FAD_NADP"/>
    <property type="match status" value="1"/>
</dbReference>
<gene>
    <name evidence="16" type="ORF">VNI00_015804</name>
</gene>
<evidence type="ECO:0000256" key="5">
    <source>
        <dbReference type="ARBA" id="ARBA00022475"/>
    </source>
</evidence>
<evidence type="ECO:0000256" key="2">
    <source>
        <dbReference type="ARBA" id="ARBA00006278"/>
    </source>
</evidence>
<dbReference type="Proteomes" id="UP001383192">
    <property type="component" value="Unassembled WGS sequence"/>
</dbReference>
<keyword evidence="9" id="KW-0560">Oxidoreductase</keyword>
<evidence type="ECO:0000313" key="16">
    <source>
        <dbReference type="EMBL" id="KAK7025974.1"/>
    </source>
</evidence>
<dbReference type="SFLD" id="SFLDG01168">
    <property type="entry name" value="Ferric_reductase_subgroup_(FRE"/>
    <property type="match status" value="1"/>
</dbReference>
<feature type="transmembrane region" description="Helical" evidence="14">
    <location>
        <begin position="90"/>
        <end position="113"/>
    </location>
</feature>
<dbReference type="InterPro" id="IPR051410">
    <property type="entry name" value="Ferric/Cupric_Reductase"/>
</dbReference>
<dbReference type="GO" id="GO:0052851">
    <property type="term" value="F:ferric-chelate reductase (NADPH) activity"/>
    <property type="evidence" value="ECO:0007669"/>
    <property type="project" value="UniProtKB-EC"/>
</dbReference>
<evidence type="ECO:0000256" key="10">
    <source>
        <dbReference type="ARBA" id="ARBA00023065"/>
    </source>
</evidence>
<dbReference type="EC" id="1.16.1.9" evidence="3"/>
<evidence type="ECO:0000256" key="7">
    <source>
        <dbReference type="ARBA" id="ARBA00022982"/>
    </source>
</evidence>
<dbReference type="PANTHER" id="PTHR32361:SF23">
    <property type="entry name" value="FERRIC-CHELATE REDUCTASE"/>
    <property type="match status" value="1"/>
</dbReference>
<dbReference type="PROSITE" id="PS51384">
    <property type="entry name" value="FAD_FR"/>
    <property type="match status" value="1"/>
</dbReference>
<keyword evidence="5" id="KW-1003">Cell membrane</keyword>
<dbReference type="SUPFAM" id="SSF52343">
    <property type="entry name" value="Ferredoxin reductase-like, C-terminal NADP-linked domain"/>
    <property type="match status" value="1"/>
</dbReference>
<dbReference type="InterPro" id="IPR013112">
    <property type="entry name" value="FAD-bd_8"/>
</dbReference>
<evidence type="ECO:0000256" key="12">
    <source>
        <dbReference type="ARBA" id="ARBA00048483"/>
    </source>
</evidence>
<feature type="region of interest" description="Disordered" evidence="13">
    <location>
        <begin position="1"/>
        <end position="26"/>
    </location>
</feature>
<evidence type="ECO:0000256" key="3">
    <source>
        <dbReference type="ARBA" id="ARBA00012668"/>
    </source>
</evidence>
<keyword evidence="17" id="KW-1185">Reference proteome</keyword>
<dbReference type="AlphaFoldDB" id="A0AAW0BJ93"/>
<dbReference type="Pfam" id="PF01794">
    <property type="entry name" value="Ferric_reduct"/>
    <property type="match status" value="1"/>
</dbReference>
<evidence type="ECO:0000256" key="8">
    <source>
        <dbReference type="ARBA" id="ARBA00022989"/>
    </source>
</evidence>
<dbReference type="InterPro" id="IPR013130">
    <property type="entry name" value="Fe3_Rdtase_TM_dom"/>
</dbReference>
<keyword evidence="7" id="KW-0249">Electron transport</keyword>
<feature type="transmembrane region" description="Helical" evidence="14">
    <location>
        <begin position="219"/>
        <end position="237"/>
    </location>
</feature>
<dbReference type="PANTHER" id="PTHR32361">
    <property type="entry name" value="FERRIC/CUPRIC REDUCTASE TRANSMEMBRANE COMPONENT"/>
    <property type="match status" value="1"/>
</dbReference>
<evidence type="ECO:0000256" key="6">
    <source>
        <dbReference type="ARBA" id="ARBA00022692"/>
    </source>
</evidence>
<keyword evidence="11 14" id="KW-0472">Membrane</keyword>
<dbReference type="InterPro" id="IPR017927">
    <property type="entry name" value="FAD-bd_FR_type"/>
</dbReference>
<dbReference type="InterPro" id="IPR039261">
    <property type="entry name" value="FNR_nucleotide-bd"/>
</dbReference>
<evidence type="ECO:0000256" key="14">
    <source>
        <dbReference type="SAM" id="Phobius"/>
    </source>
</evidence>
<organism evidence="16 17">
    <name type="scientific">Paramarasmius palmivorus</name>
    <dbReference type="NCBI Taxonomy" id="297713"/>
    <lineage>
        <taxon>Eukaryota</taxon>
        <taxon>Fungi</taxon>
        <taxon>Dikarya</taxon>
        <taxon>Basidiomycota</taxon>
        <taxon>Agaricomycotina</taxon>
        <taxon>Agaricomycetes</taxon>
        <taxon>Agaricomycetidae</taxon>
        <taxon>Agaricales</taxon>
        <taxon>Marasmiineae</taxon>
        <taxon>Marasmiaceae</taxon>
        <taxon>Paramarasmius</taxon>
    </lineage>
</organism>
<accession>A0AAW0BJ93</accession>
<dbReference type="GO" id="GO:0005886">
    <property type="term" value="C:plasma membrane"/>
    <property type="evidence" value="ECO:0007669"/>
    <property type="project" value="UniProtKB-SubCell"/>
</dbReference>
<dbReference type="SUPFAM" id="SSF63380">
    <property type="entry name" value="Riboflavin synthase domain-like"/>
    <property type="match status" value="1"/>
</dbReference>
<keyword evidence="10" id="KW-0406">Ion transport</keyword>
<dbReference type="EMBL" id="JAYKXP010000109">
    <property type="protein sequence ID" value="KAK7025974.1"/>
    <property type="molecule type" value="Genomic_DNA"/>
</dbReference>
<evidence type="ECO:0000256" key="13">
    <source>
        <dbReference type="SAM" id="MobiDB-lite"/>
    </source>
</evidence>
<comment type="subcellular location">
    <subcellularLocation>
        <location evidence="1">Cell membrane</location>
        <topology evidence="1">Multi-pass membrane protein</topology>
    </subcellularLocation>
</comment>
<feature type="domain" description="FAD-binding FR-type" evidence="15">
    <location>
        <begin position="234"/>
        <end position="405"/>
    </location>
</feature>
<feature type="transmembrane region" description="Helical" evidence="14">
    <location>
        <begin position="133"/>
        <end position="152"/>
    </location>
</feature>
<dbReference type="Pfam" id="PF08022">
    <property type="entry name" value="FAD_binding_8"/>
    <property type="match status" value="1"/>
</dbReference>
<dbReference type="GO" id="GO:0006879">
    <property type="term" value="P:intracellular iron ion homeostasis"/>
    <property type="evidence" value="ECO:0007669"/>
    <property type="project" value="TreeGrafter"/>
</dbReference>
<evidence type="ECO:0000259" key="15">
    <source>
        <dbReference type="PROSITE" id="PS51384"/>
    </source>
</evidence>
<dbReference type="Gene3D" id="2.40.30.10">
    <property type="entry name" value="Translation factors"/>
    <property type="match status" value="1"/>
</dbReference>
<dbReference type="SFLD" id="SFLDS00052">
    <property type="entry name" value="Ferric_Reductase_Domain"/>
    <property type="match status" value="1"/>
</dbReference>
<dbReference type="Gene3D" id="3.40.50.80">
    <property type="entry name" value="Nucleotide-binding domain of ferredoxin-NADP reductase (FNR) module"/>
    <property type="match status" value="1"/>
</dbReference>
<dbReference type="GO" id="GO:0015677">
    <property type="term" value="P:copper ion import"/>
    <property type="evidence" value="ECO:0007669"/>
    <property type="project" value="TreeGrafter"/>
</dbReference>
<evidence type="ECO:0000256" key="11">
    <source>
        <dbReference type="ARBA" id="ARBA00023136"/>
    </source>
</evidence>
<reference evidence="16 17" key="1">
    <citation type="submission" date="2024-01" db="EMBL/GenBank/DDBJ databases">
        <title>A draft genome for a cacao thread blight-causing isolate of Paramarasmius palmivorus.</title>
        <authorList>
            <person name="Baruah I.K."/>
            <person name="Bukari Y."/>
            <person name="Amoako-Attah I."/>
            <person name="Meinhardt L.W."/>
            <person name="Bailey B.A."/>
            <person name="Cohen S.P."/>
        </authorList>
    </citation>
    <scope>NUCLEOTIDE SEQUENCE [LARGE SCALE GENOMIC DNA]</scope>
    <source>
        <strain evidence="16 17">GH-12</strain>
    </source>
</reference>
<evidence type="ECO:0000256" key="1">
    <source>
        <dbReference type="ARBA" id="ARBA00004651"/>
    </source>
</evidence>
<keyword evidence="6 14" id="KW-0812">Transmembrane</keyword>